<dbReference type="Proteomes" id="UP001085076">
    <property type="component" value="Miscellaneous, Linkage group lg09"/>
</dbReference>
<proteinExistence type="predicted"/>
<accession>A0A9D5BZE7</accession>
<reference evidence="2" key="1">
    <citation type="submission" date="2021-03" db="EMBL/GenBank/DDBJ databases">
        <authorList>
            <person name="Li Z."/>
            <person name="Yang C."/>
        </authorList>
    </citation>
    <scope>NUCLEOTIDE SEQUENCE</scope>
    <source>
        <strain evidence="2">Dzin_1.0</strain>
        <tissue evidence="2">Leaf</tissue>
    </source>
</reference>
<sequence>MGVLGGAENTLAKVGGLKLRDIIDDHEARVEVDDVADKAREEVDEIGADVVEWLVKGAVNGGGDLPPHQARVETVYGKWERREGGEHGGAEEARDERRAFYVI</sequence>
<name>A0A9D5BZE7_9LILI</name>
<dbReference type="AlphaFoldDB" id="A0A9D5BZE7"/>
<evidence type="ECO:0000256" key="1">
    <source>
        <dbReference type="SAM" id="MobiDB-lite"/>
    </source>
</evidence>
<reference evidence="2" key="2">
    <citation type="journal article" date="2022" name="Hortic Res">
        <title>The genome of Dioscorea zingiberensis sheds light on the biosynthesis, origin and evolution of the medicinally important diosgenin saponins.</title>
        <authorList>
            <person name="Li Y."/>
            <person name="Tan C."/>
            <person name="Li Z."/>
            <person name="Guo J."/>
            <person name="Li S."/>
            <person name="Chen X."/>
            <person name="Wang C."/>
            <person name="Dai X."/>
            <person name="Yang H."/>
            <person name="Song W."/>
            <person name="Hou L."/>
            <person name="Xu J."/>
            <person name="Tong Z."/>
            <person name="Xu A."/>
            <person name="Yuan X."/>
            <person name="Wang W."/>
            <person name="Yang Q."/>
            <person name="Chen L."/>
            <person name="Sun Z."/>
            <person name="Wang K."/>
            <person name="Pan B."/>
            <person name="Chen J."/>
            <person name="Bao Y."/>
            <person name="Liu F."/>
            <person name="Qi X."/>
            <person name="Gang D.R."/>
            <person name="Wen J."/>
            <person name="Li J."/>
        </authorList>
    </citation>
    <scope>NUCLEOTIDE SEQUENCE</scope>
    <source>
        <strain evidence="2">Dzin_1.0</strain>
    </source>
</reference>
<comment type="caution">
    <text evidence="2">The sequence shown here is derived from an EMBL/GenBank/DDBJ whole genome shotgun (WGS) entry which is preliminary data.</text>
</comment>
<protein>
    <submittedName>
        <fullName evidence="2">Uncharacterized protein</fullName>
    </submittedName>
</protein>
<gene>
    <name evidence="2" type="ORF">J5N97_028552</name>
</gene>
<organism evidence="2 3">
    <name type="scientific">Dioscorea zingiberensis</name>
    <dbReference type="NCBI Taxonomy" id="325984"/>
    <lineage>
        <taxon>Eukaryota</taxon>
        <taxon>Viridiplantae</taxon>
        <taxon>Streptophyta</taxon>
        <taxon>Embryophyta</taxon>
        <taxon>Tracheophyta</taxon>
        <taxon>Spermatophyta</taxon>
        <taxon>Magnoliopsida</taxon>
        <taxon>Liliopsida</taxon>
        <taxon>Dioscoreales</taxon>
        <taxon>Dioscoreaceae</taxon>
        <taxon>Dioscorea</taxon>
    </lineage>
</organism>
<keyword evidence="3" id="KW-1185">Reference proteome</keyword>
<feature type="region of interest" description="Disordered" evidence="1">
    <location>
        <begin position="82"/>
        <end position="103"/>
    </location>
</feature>
<evidence type="ECO:0000313" key="3">
    <source>
        <dbReference type="Proteomes" id="UP001085076"/>
    </source>
</evidence>
<dbReference type="EMBL" id="JAGGNH010000009">
    <property type="protein sequence ID" value="KAJ0963430.1"/>
    <property type="molecule type" value="Genomic_DNA"/>
</dbReference>
<evidence type="ECO:0000313" key="2">
    <source>
        <dbReference type="EMBL" id="KAJ0963430.1"/>
    </source>
</evidence>